<keyword evidence="4" id="KW-1185">Reference proteome</keyword>
<evidence type="ECO:0000313" key="4">
    <source>
        <dbReference type="Proteomes" id="UP000277582"/>
    </source>
</evidence>
<feature type="transmembrane region" description="Helical" evidence="1">
    <location>
        <begin position="64"/>
        <end position="84"/>
    </location>
</feature>
<dbReference type="AlphaFoldDB" id="A0A3R9RPU9"/>
<evidence type="ECO:0000256" key="1">
    <source>
        <dbReference type="SAM" id="Phobius"/>
    </source>
</evidence>
<name>A0A3R9RPU9_9CREN</name>
<keyword evidence="1" id="KW-0812">Transmembrane</keyword>
<comment type="caution">
    <text evidence="3">The sequence shown here is derived from an EMBL/GenBank/DDBJ whole genome shotgun (WGS) entry which is preliminary data.</text>
</comment>
<organism evidence="3 4">
    <name type="scientific">Candidatus Methanodesulfokora washburnensis</name>
    <dbReference type="NCBI Taxonomy" id="2478471"/>
    <lineage>
        <taxon>Archaea</taxon>
        <taxon>Thermoproteota</taxon>
        <taxon>Candidatus Korarchaeia</taxon>
        <taxon>Candidatus Korarchaeia incertae sedis</taxon>
        <taxon>Candidatus Methanodesulfokora</taxon>
    </lineage>
</organism>
<gene>
    <name evidence="3" type="ORF">D6D85_05850</name>
</gene>
<protein>
    <recommendedName>
        <fullName evidence="2">Cyclic nucleotide-binding domain-containing protein</fullName>
    </recommendedName>
</protein>
<keyword evidence="1" id="KW-0472">Membrane</keyword>
<sequence>MPPKFTCVKIFSLALLLIFLISLLLLYLFKIIAPLGIFLIPPLLLCLFKIMYAMRRVAIKKKVLMLSGVGIVLLALCLFNIYYVSYEGEKGIAERRAREFFFWKYFPETILPYAVSIHEKSCSFFRYHSLYSAGGYIGGFLPPQGEAVIAVGRDGEAFLLPDEFNKVIEREKVKVNSEKEALEVIMAYLNCSIVYGEIKILYNASDIPKPCLDEEWCSKHKEECEKEIKRYEELRGIITPPKIYLENETYTLDFFTWANIGGVVEKWRIKVERDGTVNILDRKVIANHIGCYFELA</sequence>
<feature type="transmembrane region" description="Helical" evidence="1">
    <location>
        <begin position="7"/>
        <end position="29"/>
    </location>
</feature>
<dbReference type="Proteomes" id="UP000277582">
    <property type="component" value="Unassembled WGS sequence"/>
</dbReference>
<proteinExistence type="predicted"/>
<keyword evidence="1" id="KW-1133">Transmembrane helix</keyword>
<accession>A0A3R9RPU9</accession>
<feature type="transmembrane region" description="Helical" evidence="1">
    <location>
        <begin position="35"/>
        <end position="52"/>
    </location>
</feature>
<evidence type="ECO:0000313" key="3">
    <source>
        <dbReference type="EMBL" id="RSN75597.1"/>
    </source>
</evidence>
<feature type="domain" description="Cyclic nucleotide-binding" evidence="2">
    <location>
        <begin position="140"/>
        <end position="209"/>
    </location>
</feature>
<evidence type="ECO:0000259" key="2">
    <source>
        <dbReference type="PROSITE" id="PS50042"/>
    </source>
</evidence>
<dbReference type="InterPro" id="IPR000595">
    <property type="entry name" value="cNMP-bd_dom"/>
</dbReference>
<dbReference type="EMBL" id="RCOS01000071">
    <property type="protein sequence ID" value="RSN75597.1"/>
    <property type="molecule type" value="Genomic_DNA"/>
</dbReference>
<reference evidence="3 4" key="1">
    <citation type="submission" date="2018-10" db="EMBL/GenBank/DDBJ databases">
        <title>Co-occurring genomic capacity for anaerobic methane metabolism and dissimilatory sulfite reduction discovered in the Korarchaeota.</title>
        <authorList>
            <person name="Mckay L.J."/>
            <person name="Dlakic M."/>
            <person name="Fields M.W."/>
            <person name="Delmont T.O."/>
            <person name="Eren A.M."/>
            <person name="Jay Z.J."/>
            <person name="Klingelsmith K.B."/>
            <person name="Rusch D.B."/>
            <person name="Inskeep W.P."/>
        </authorList>
    </citation>
    <scope>NUCLEOTIDE SEQUENCE [LARGE SCALE GENOMIC DNA]</scope>
    <source>
        <strain evidence="3 4">MDKW</strain>
    </source>
</reference>
<dbReference type="PROSITE" id="PS50042">
    <property type="entry name" value="CNMP_BINDING_3"/>
    <property type="match status" value="1"/>
</dbReference>